<dbReference type="Proteomes" id="UP000032545">
    <property type="component" value="Unassembled WGS sequence"/>
</dbReference>
<gene>
    <name evidence="2" type="ORF">FF36_04593</name>
</gene>
<dbReference type="AlphaFoldDB" id="A0A0D8B9Y1"/>
<dbReference type="RefSeq" id="WP_044887111.1">
    <property type="nucleotide sequence ID" value="NZ_JYFN01000044.1"/>
</dbReference>
<protein>
    <submittedName>
        <fullName evidence="2">Tryptophan halogenase</fullName>
        <ecNumber evidence="2">1.14.19.9</ecNumber>
    </submittedName>
</protein>
<dbReference type="PANTHER" id="PTHR43747:SF4">
    <property type="entry name" value="FLAVIN-DEPENDENT TRYPTOPHAN HALOGENASE"/>
    <property type="match status" value="1"/>
</dbReference>
<evidence type="ECO:0000313" key="2">
    <source>
        <dbReference type="EMBL" id="KJE21088.1"/>
    </source>
</evidence>
<reference evidence="3" key="1">
    <citation type="submission" date="2015-02" db="EMBL/GenBank/DDBJ databases">
        <title>Draft Genome of Frankia sp. CpI1-S.</title>
        <authorList>
            <person name="Oshone R.T."/>
            <person name="Ngom M."/>
            <person name="Ghodhbane-Gtari F."/>
            <person name="Gtari M."/>
            <person name="Morris K."/>
            <person name="Thomas K."/>
            <person name="Sen A."/>
            <person name="Tisa L.S."/>
        </authorList>
    </citation>
    <scope>NUCLEOTIDE SEQUENCE [LARGE SCALE GENOMIC DNA]</scope>
    <source>
        <strain evidence="3">CpI1-S</strain>
    </source>
</reference>
<keyword evidence="2" id="KW-0560">Oxidoreductase</keyword>
<comment type="caution">
    <text evidence="2">The sequence shown here is derived from an EMBL/GenBank/DDBJ whole genome shotgun (WGS) entry which is preliminary data.</text>
</comment>
<dbReference type="Pfam" id="PF04820">
    <property type="entry name" value="Trp_halogenase"/>
    <property type="match status" value="1"/>
</dbReference>
<dbReference type="PATRIC" id="fig|1502723.3.peg.4541"/>
<comment type="similarity">
    <text evidence="1">Belongs to the flavin-dependent halogenase family. Bacterial tryptophan halogenase subfamily.</text>
</comment>
<dbReference type="EC" id="1.14.19.9" evidence="2"/>
<proteinExistence type="inferred from homology"/>
<dbReference type="InterPro" id="IPR036188">
    <property type="entry name" value="FAD/NAD-bd_sf"/>
</dbReference>
<evidence type="ECO:0000313" key="3">
    <source>
        <dbReference type="Proteomes" id="UP000032545"/>
    </source>
</evidence>
<dbReference type="InterPro" id="IPR006905">
    <property type="entry name" value="Flavin_halogenase"/>
</dbReference>
<dbReference type="GO" id="GO:0004497">
    <property type="term" value="F:monooxygenase activity"/>
    <property type="evidence" value="ECO:0007669"/>
    <property type="project" value="InterPro"/>
</dbReference>
<keyword evidence="3" id="KW-1185">Reference proteome</keyword>
<accession>A0A0D8B9Y1</accession>
<dbReference type="PANTHER" id="PTHR43747">
    <property type="entry name" value="FAD-BINDING PROTEIN"/>
    <property type="match status" value="1"/>
</dbReference>
<organism evidence="2 3">
    <name type="scientific">Frankia torreyi</name>
    <dbReference type="NCBI Taxonomy" id="1856"/>
    <lineage>
        <taxon>Bacteria</taxon>
        <taxon>Bacillati</taxon>
        <taxon>Actinomycetota</taxon>
        <taxon>Actinomycetes</taxon>
        <taxon>Frankiales</taxon>
        <taxon>Frankiaceae</taxon>
        <taxon>Frankia</taxon>
    </lineage>
</organism>
<evidence type="ECO:0000256" key="1">
    <source>
        <dbReference type="ARBA" id="ARBA00038396"/>
    </source>
</evidence>
<sequence>MTQKVLVLGGGTAGLLSGIALLQLAPGAEVTVVRSSALSHIMVGEGTFADTPRMLHGPLGVPRDEFLASTNPTVKLGIRFEWGPRPYFDYPFEEDFDNQILPGPDKPWGYYHLTDARDESPFPATTRRTRVGYHVENQRFVEYLEGFFEQLGGDLVEGKVIGAERSDAGLDCVLIEGGARMSADLYVDASGFRGELIHRTLGEPYVSMRDHLFCDRAVVGGWQRGDEPIQLYTTVETMDSGWAWQIEHEHLVNRGYVYCSAFADDEEASAEFLRKNPLVAPATLRVIRFETRRIRRSWVGNVVAVGNSCGFIEPLEATNLQLICQQAMRLAETVATSGPSGAEAIDAYNEAVTEQWIDIQDFLAMHYRFNTRLNTPFWKMARNDTPLGNLEPYIEEYKRSGPVLMGQRNSMFGVDGHLAILLGMRVPWRETGVR</sequence>
<dbReference type="OrthoDB" id="103324at2"/>
<dbReference type="SUPFAM" id="SSF51905">
    <property type="entry name" value="FAD/NAD(P)-binding domain"/>
    <property type="match status" value="1"/>
</dbReference>
<name>A0A0D8B9Y1_9ACTN</name>
<dbReference type="EMBL" id="JYFN01000044">
    <property type="protein sequence ID" value="KJE21088.1"/>
    <property type="molecule type" value="Genomic_DNA"/>
</dbReference>
<dbReference type="Gene3D" id="3.50.50.60">
    <property type="entry name" value="FAD/NAD(P)-binding domain"/>
    <property type="match status" value="1"/>
</dbReference>
<dbReference type="InterPro" id="IPR050816">
    <property type="entry name" value="Flavin-dep_Halogenase_NPB"/>
</dbReference>
<reference evidence="2 3" key="2">
    <citation type="journal article" date="2016" name="Genome Announc.">
        <title>Permanent Draft Genome Sequences for Two Variants of Frankia sp. Strain CpI1, the First Frankia Strain Isolated from Root Nodules of Comptonia peregrina.</title>
        <authorList>
            <person name="Oshone R."/>
            <person name="Hurst S.G.IV."/>
            <person name="Abebe-Akele F."/>
            <person name="Simpson S."/>
            <person name="Morris K."/>
            <person name="Thomas W.K."/>
            <person name="Tisa L.S."/>
        </authorList>
    </citation>
    <scope>NUCLEOTIDE SEQUENCE [LARGE SCALE GENOMIC DNA]</scope>
    <source>
        <strain evidence="3">CpI1-S</strain>
    </source>
</reference>